<feature type="chain" id="PRO_5009514489" description="Beta-lactamase class A catalytic domain-containing protein" evidence="1">
    <location>
        <begin position="20"/>
        <end position="329"/>
    </location>
</feature>
<evidence type="ECO:0000259" key="2">
    <source>
        <dbReference type="Pfam" id="PF13354"/>
    </source>
</evidence>
<dbReference type="Gene3D" id="3.40.710.10">
    <property type="entry name" value="DD-peptidase/beta-lactamase superfamily"/>
    <property type="match status" value="1"/>
</dbReference>
<dbReference type="Pfam" id="PF13354">
    <property type="entry name" value="Beta-lactamase2"/>
    <property type="match status" value="1"/>
</dbReference>
<dbReference type="Proteomes" id="UP000178602">
    <property type="component" value="Unassembled WGS sequence"/>
</dbReference>
<protein>
    <recommendedName>
        <fullName evidence="2">Beta-lactamase class A catalytic domain-containing protein</fullName>
    </recommendedName>
</protein>
<evidence type="ECO:0000313" key="3">
    <source>
        <dbReference type="EMBL" id="OGC28208.1"/>
    </source>
</evidence>
<evidence type="ECO:0000313" key="4">
    <source>
        <dbReference type="Proteomes" id="UP000178602"/>
    </source>
</evidence>
<dbReference type="EMBL" id="MEUG01000001">
    <property type="protein sequence ID" value="OGC28208.1"/>
    <property type="molecule type" value="Genomic_DNA"/>
</dbReference>
<dbReference type="PANTHER" id="PTHR35333:SF4">
    <property type="entry name" value="SLR0121 PROTEIN"/>
    <property type="match status" value="1"/>
</dbReference>
<accession>A0A1F4T669</accession>
<dbReference type="PRINTS" id="PR00118">
    <property type="entry name" value="BLACTAMASEA"/>
</dbReference>
<keyword evidence="1" id="KW-0732">Signal</keyword>
<reference evidence="3 4" key="1">
    <citation type="journal article" date="2016" name="Nat. Commun.">
        <title>Thousands of microbial genomes shed light on interconnected biogeochemical processes in an aquifer system.</title>
        <authorList>
            <person name="Anantharaman K."/>
            <person name="Brown C.T."/>
            <person name="Hug L.A."/>
            <person name="Sharon I."/>
            <person name="Castelle C.J."/>
            <person name="Probst A.J."/>
            <person name="Thomas B.C."/>
            <person name="Singh A."/>
            <person name="Wilkins M.J."/>
            <person name="Karaoz U."/>
            <person name="Brodie E.L."/>
            <person name="Williams K.H."/>
            <person name="Hubbard S.S."/>
            <person name="Banfield J.F."/>
        </authorList>
    </citation>
    <scope>NUCLEOTIDE SEQUENCE [LARGE SCALE GENOMIC DNA]</scope>
</reference>
<dbReference type="PANTHER" id="PTHR35333">
    <property type="entry name" value="BETA-LACTAMASE"/>
    <property type="match status" value="1"/>
</dbReference>
<dbReference type="InterPro" id="IPR045155">
    <property type="entry name" value="Beta-lactam_cat"/>
</dbReference>
<gene>
    <name evidence="3" type="ORF">A3K49_04395</name>
</gene>
<organism evidence="3 4">
    <name type="scientific">candidate division WOR-1 bacterium RIFOXYC12_FULL_54_18</name>
    <dbReference type="NCBI Taxonomy" id="1802584"/>
    <lineage>
        <taxon>Bacteria</taxon>
        <taxon>Bacillati</taxon>
        <taxon>Saganbacteria</taxon>
    </lineage>
</organism>
<evidence type="ECO:0000256" key="1">
    <source>
        <dbReference type="SAM" id="SignalP"/>
    </source>
</evidence>
<sequence length="329" mass="36563">MRQALLLILVILFCQPANAELSQRFAALTRNHGQKVGVAFIDLKTGRELTVNGTAEFPTASVGKVPVMAAAYALADKSQLNLDTKVRYLAEDRLGGSGLLQWTKCGRYYSLRRLISLMITHSDNTATKMIVDNLGLAAINDYLRSQGLNDIVIADPTMLREPPLPGRNLTTPLAMAHLVTRIEQRRGFSETSTAEMLKFMRNQKYRWGLWQGVPPGTTIADKTGNLTGILNDVGIVYTKAGNYVLAIFTQGFSQKNNARRLINQLSQAAYEEYTGEKVVFPKPVKKKPVKKRTIKRRKKIKRRYKAAITASAICEVETAVGSFRSALRS</sequence>
<feature type="signal peptide" evidence="1">
    <location>
        <begin position="1"/>
        <end position="19"/>
    </location>
</feature>
<dbReference type="GO" id="GO:0030655">
    <property type="term" value="P:beta-lactam antibiotic catabolic process"/>
    <property type="evidence" value="ECO:0007669"/>
    <property type="project" value="InterPro"/>
</dbReference>
<name>A0A1F4T669_UNCSA</name>
<dbReference type="InterPro" id="IPR000871">
    <property type="entry name" value="Beta-lactam_class-A"/>
</dbReference>
<dbReference type="AlphaFoldDB" id="A0A1F4T669"/>
<dbReference type="GO" id="GO:0046677">
    <property type="term" value="P:response to antibiotic"/>
    <property type="evidence" value="ECO:0007669"/>
    <property type="project" value="InterPro"/>
</dbReference>
<feature type="domain" description="Beta-lactamase class A catalytic" evidence="2">
    <location>
        <begin position="37"/>
        <end position="249"/>
    </location>
</feature>
<dbReference type="GO" id="GO:0008800">
    <property type="term" value="F:beta-lactamase activity"/>
    <property type="evidence" value="ECO:0007669"/>
    <property type="project" value="InterPro"/>
</dbReference>
<comment type="caution">
    <text evidence="3">The sequence shown here is derived from an EMBL/GenBank/DDBJ whole genome shotgun (WGS) entry which is preliminary data.</text>
</comment>
<dbReference type="SUPFAM" id="SSF56601">
    <property type="entry name" value="beta-lactamase/transpeptidase-like"/>
    <property type="match status" value="1"/>
</dbReference>
<proteinExistence type="predicted"/>
<dbReference type="InterPro" id="IPR012338">
    <property type="entry name" value="Beta-lactam/transpept-like"/>
</dbReference>